<keyword evidence="3" id="KW-0560">Oxidoreductase</keyword>
<dbReference type="EMBL" id="JAUJFL010000008">
    <property type="protein sequence ID" value="KAK2598356.1"/>
    <property type="molecule type" value="Genomic_DNA"/>
</dbReference>
<dbReference type="NCBIfam" id="NF005559">
    <property type="entry name" value="PRK07231.1"/>
    <property type="match status" value="1"/>
</dbReference>
<comment type="similarity">
    <text evidence="1">Belongs to the short-chain dehydrogenases/reductases (SDR) family.</text>
</comment>
<dbReference type="AlphaFoldDB" id="A0AAD9S4T8"/>
<accession>A0AAD9S4T8</accession>
<dbReference type="Gene3D" id="3.40.50.720">
    <property type="entry name" value="NAD(P)-binding Rossmann-like Domain"/>
    <property type="match status" value="1"/>
</dbReference>
<evidence type="ECO:0000313" key="5">
    <source>
        <dbReference type="Proteomes" id="UP001265746"/>
    </source>
</evidence>
<dbReference type="GO" id="GO:0016614">
    <property type="term" value="F:oxidoreductase activity, acting on CH-OH group of donors"/>
    <property type="evidence" value="ECO:0007669"/>
    <property type="project" value="UniProtKB-ARBA"/>
</dbReference>
<dbReference type="PRINTS" id="PR00081">
    <property type="entry name" value="GDHRDH"/>
</dbReference>
<dbReference type="InterPro" id="IPR036291">
    <property type="entry name" value="NAD(P)-bd_dom_sf"/>
</dbReference>
<comment type="caution">
    <text evidence="4">The sequence shown here is derived from an EMBL/GenBank/DDBJ whole genome shotgun (WGS) entry which is preliminary data.</text>
</comment>
<gene>
    <name evidence="4" type="ORF">N8I77_011776</name>
</gene>
<protein>
    <submittedName>
        <fullName evidence="4">Uncharacterized protein</fullName>
    </submittedName>
</protein>
<dbReference type="InterPro" id="IPR020904">
    <property type="entry name" value="Sc_DH/Rdtase_CS"/>
</dbReference>
<keyword evidence="5" id="KW-1185">Reference proteome</keyword>
<evidence type="ECO:0000256" key="3">
    <source>
        <dbReference type="ARBA" id="ARBA00023002"/>
    </source>
</evidence>
<evidence type="ECO:0000313" key="4">
    <source>
        <dbReference type="EMBL" id="KAK2598356.1"/>
    </source>
</evidence>
<evidence type="ECO:0000256" key="1">
    <source>
        <dbReference type="ARBA" id="ARBA00006484"/>
    </source>
</evidence>
<dbReference type="SUPFAM" id="SSF51735">
    <property type="entry name" value="NAD(P)-binding Rossmann-fold domains"/>
    <property type="match status" value="1"/>
</dbReference>
<dbReference type="PROSITE" id="PS00061">
    <property type="entry name" value="ADH_SHORT"/>
    <property type="match status" value="1"/>
</dbReference>
<dbReference type="Proteomes" id="UP001265746">
    <property type="component" value="Unassembled WGS sequence"/>
</dbReference>
<organism evidence="4 5">
    <name type="scientific">Phomopsis amygdali</name>
    <name type="common">Fusicoccum amygdali</name>
    <dbReference type="NCBI Taxonomy" id="1214568"/>
    <lineage>
        <taxon>Eukaryota</taxon>
        <taxon>Fungi</taxon>
        <taxon>Dikarya</taxon>
        <taxon>Ascomycota</taxon>
        <taxon>Pezizomycotina</taxon>
        <taxon>Sordariomycetes</taxon>
        <taxon>Sordariomycetidae</taxon>
        <taxon>Diaporthales</taxon>
        <taxon>Diaporthaceae</taxon>
        <taxon>Diaporthe</taxon>
    </lineage>
</organism>
<dbReference type="Pfam" id="PF13561">
    <property type="entry name" value="adh_short_C2"/>
    <property type="match status" value="1"/>
</dbReference>
<dbReference type="PANTHER" id="PTHR48107:SF7">
    <property type="entry name" value="RE15974P"/>
    <property type="match status" value="1"/>
</dbReference>
<dbReference type="InterPro" id="IPR002347">
    <property type="entry name" value="SDR_fam"/>
</dbReference>
<evidence type="ECO:0000256" key="2">
    <source>
        <dbReference type="ARBA" id="ARBA00022857"/>
    </source>
</evidence>
<dbReference type="FunFam" id="3.40.50.720:FF:000084">
    <property type="entry name" value="Short-chain dehydrogenase reductase"/>
    <property type="match status" value="1"/>
</dbReference>
<name>A0AAD9S4T8_PHOAM</name>
<keyword evidence="2" id="KW-0521">NADP</keyword>
<dbReference type="PRINTS" id="PR00080">
    <property type="entry name" value="SDRFAMILY"/>
</dbReference>
<proteinExistence type="inferred from homology"/>
<sequence length="246" mass="25352">MSLSGKVIIVTGGSKGIGKAISERLAREGASVVVNFSRDASAAEEVVKAIGSDKALAVQADVGSVAGVEKLVGAAVERFGRIDVVIPNAGIMPSRTTESTTEDDFDRAFGLNVKGPYFLAQKAVPHMASGGRVIFVSTGIAKATTVAAPYLLYGATKGAVEQMTRIMAKDLAAKGINVNAVAPGPTGTELFFEGKSEALVENIKKSSPFGRLGEPEDIANVVAFLSGKDSSWVAGQIIHVNGAAFV</sequence>
<dbReference type="PANTHER" id="PTHR48107">
    <property type="entry name" value="NADPH-DEPENDENT ALDEHYDE REDUCTASE-LIKE PROTEIN, CHLOROPLASTIC-RELATED"/>
    <property type="match status" value="1"/>
</dbReference>
<reference evidence="4" key="1">
    <citation type="submission" date="2023-06" db="EMBL/GenBank/DDBJ databases">
        <authorList>
            <person name="Noh H."/>
        </authorList>
    </citation>
    <scope>NUCLEOTIDE SEQUENCE</scope>
    <source>
        <strain evidence="4">DUCC20226</strain>
    </source>
</reference>